<organism evidence="3 4">
    <name type="scientific">Plasmodium vivax Mauritania I</name>
    <dbReference type="NCBI Taxonomy" id="1035515"/>
    <lineage>
        <taxon>Eukaryota</taxon>
        <taxon>Sar</taxon>
        <taxon>Alveolata</taxon>
        <taxon>Apicomplexa</taxon>
        <taxon>Aconoidasida</taxon>
        <taxon>Haemosporida</taxon>
        <taxon>Plasmodiidae</taxon>
        <taxon>Plasmodium</taxon>
        <taxon>Plasmodium (Plasmodium)</taxon>
    </lineage>
</organism>
<dbReference type="AlphaFoldDB" id="A0A0J9T938"/>
<protein>
    <recommendedName>
        <fullName evidence="5">Variable surface protein Vir18</fullName>
    </recommendedName>
</protein>
<dbReference type="EMBL" id="KQ235088">
    <property type="protein sequence ID" value="KMZ91152.1"/>
    <property type="molecule type" value="Genomic_DNA"/>
</dbReference>
<feature type="region of interest" description="Disordered" evidence="1">
    <location>
        <begin position="433"/>
        <end position="455"/>
    </location>
</feature>
<evidence type="ECO:0008006" key="5">
    <source>
        <dbReference type="Google" id="ProtNLM"/>
    </source>
</evidence>
<dbReference type="Proteomes" id="UP000053776">
    <property type="component" value="Unassembled WGS sequence"/>
</dbReference>
<feature type="compositionally biased region" description="Polar residues" evidence="1">
    <location>
        <begin position="206"/>
        <end position="217"/>
    </location>
</feature>
<keyword evidence="2" id="KW-1133">Transmembrane helix</keyword>
<evidence type="ECO:0000256" key="1">
    <source>
        <dbReference type="SAM" id="MobiDB-lite"/>
    </source>
</evidence>
<keyword evidence="2" id="KW-0472">Membrane</keyword>
<gene>
    <name evidence="3" type="ORF">PVMG_00026</name>
</gene>
<feature type="compositionally biased region" description="Polar residues" evidence="1">
    <location>
        <begin position="147"/>
        <end position="165"/>
    </location>
</feature>
<feature type="compositionally biased region" description="Basic and acidic residues" evidence="1">
    <location>
        <begin position="189"/>
        <end position="205"/>
    </location>
</feature>
<proteinExistence type="predicted"/>
<feature type="region of interest" description="Disordered" evidence="1">
    <location>
        <begin position="133"/>
        <end position="251"/>
    </location>
</feature>
<accession>A0A0J9T938</accession>
<feature type="compositionally biased region" description="Polar residues" evidence="1">
    <location>
        <begin position="290"/>
        <end position="311"/>
    </location>
</feature>
<name>A0A0J9T938_PLAVI</name>
<keyword evidence="2" id="KW-0812">Transmembrane</keyword>
<feature type="compositionally biased region" description="Polar residues" evidence="1">
    <location>
        <begin position="328"/>
        <end position="338"/>
    </location>
</feature>
<evidence type="ECO:0000313" key="3">
    <source>
        <dbReference type="EMBL" id="KMZ91152.1"/>
    </source>
</evidence>
<feature type="compositionally biased region" description="Polar residues" evidence="1">
    <location>
        <begin position="443"/>
        <end position="455"/>
    </location>
</feature>
<sequence length="468" mass="51496">MWTPWNTNNRNILGRYRQLTGGGCTNDFVKFKNKIEGEIAQLNEKKPREFCQKCSNLRTTIINKDTEFKACSTQQSKQLKLIEDYDIKNFIDKCPTVPECLQMLLQRNKKPVAAKQESKTNCVKNKGCEQTISSTASQKANPPPRSASETSSTGITQGKKPQNLSGPHDNREISSAGEPALQTLQNVRDPSKSSEPEGEISKNEANDQSNTHVQVETETPFPSPVPSEARELSTGQTDHPSHRSSDQDSQSGDIFQVTDLHNKTLQHNVPDGQGSGGSTPREQAPAGESIGNQAHNDQSVTTGTSGDSTPAQIPPVNERQGDEKSIFGTVNSTGTENTAIDGGGTDKKNLCNEVTDYQSSNNGSLCSKEQHNELMDNNTNALGIFSNIFRVMQANKENVINTSIPVGIVLLLGLLFKYTPLWSFLTKRKRKKQSHMNEKLQRVLQQPSSGSETRSIPFSYSAFEYSSE</sequence>
<feature type="transmembrane region" description="Helical" evidence="2">
    <location>
        <begin position="404"/>
        <end position="425"/>
    </location>
</feature>
<evidence type="ECO:0000256" key="2">
    <source>
        <dbReference type="SAM" id="Phobius"/>
    </source>
</evidence>
<feature type="region of interest" description="Disordered" evidence="1">
    <location>
        <begin position="265"/>
        <end position="343"/>
    </location>
</feature>
<reference evidence="3 4" key="1">
    <citation type="submission" date="2011-08" db="EMBL/GenBank/DDBJ databases">
        <title>The Genome Sequence of Plasmodium vivax Mauritania I.</title>
        <authorList>
            <consortium name="The Broad Institute Genome Sequencing Platform"/>
            <consortium name="The Broad Institute Genome Sequencing Center for Infectious Disease"/>
            <person name="Neafsey D."/>
            <person name="Carlton J."/>
            <person name="Barnwell J."/>
            <person name="Collins W."/>
            <person name="Escalante A."/>
            <person name="Mullikin J."/>
            <person name="Saul A."/>
            <person name="Guigo R."/>
            <person name="Camara F."/>
            <person name="Young S.K."/>
            <person name="Zeng Q."/>
            <person name="Gargeya S."/>
            <person name="Fitzgerald M."/>
            <person name="Haas B."/>
            <person name="Abouelleil A."/>
            <person name="Alvarado L."/>
            <person name="Arachchi H.M."/>
            <person name="Berlin A."/>
            <person name="Brown A."/>
            <person name="Chapman S.B."/>
            <person name="Chen Z."/>
            <person name="Dunbar C."/>
            <person name="Freedman E."/>
            <person name="Gearin G."/>
            <person name="Gellesch M."/>
            <person name="Goldberg J."/>
            <person name="Griggs A."/>
            <person name="Gujja S."/>
            <person name="Heiman D."/>
            <person name="Howarth C."/>
            <person name="Larson L."/>
            <person name="Lui A."/>
            <person name="MacDonald P.J.P."/>
            <person name="Montmayeur A."/>
            <person name="Murphy C."/>
            <person name="Neiman D."/>
            <person name="Pearson M."/>
            <person name="Priest M."/>
            <person name="Roberts A."/>
            <person name="Saif S."/>
            <person name="Shea T."/>
            <person name="Shenoy N."/>
            <person name="Sisk P."/>
            <person name="Stolte C."/>
            <person name="Sykes S."/>
            <person name="Wortman J."/>
            <person name="Nusbaum C."/>
            <person name="Birren B."/>
        </authorList>
    </citation>
    <scope>NUCLEOTIDE SEQUENCE [LARGE SCALE GENOMIC DNA]</scope>
    <source>
        <strain evidence="3 4">Mauritania I</strain>
    </source>
</reference>
<dbReference type="OrthoDB" id="10447194at2759"/>
<evidence type="ECO:0000313" key="4">
    <source>
        <dbReference type="Proteomes" id="UP000053776"/>
    </source>
</evidence>